<evidence type="ECO:0000256" key="2">
    <source>
        <dbReference type="SAM" id="Phobius"/>
    </source>
</evidence>
<gene>
    <name evidence="3" type="ORF">C8N29_101144</name>
</gene>
<dbReference type="RefSeq" id="WP_170106836.1">
    <property type="nucleotide sequence ID" value="NZ_QAON01000001.1"/>
</dbReference>
<feature type="transmembrane region" description="Helical" evidence="2">
    <location>
        <begin position="20"/>
        <end position="40"/>
    </location>
</feature>
<dbReference type="InterPro" id="IPR007470">
    <property type="entry name" value="HemX"/>
</dbReference>
<organism evidence="3 4">
    <name type="scientific">Agitococcus lubricus</name>
    <dbReference type="NCBI Taxonomy" id="1077255"/>
    <lineage>
        <taxon>Bacteria</taxon>
        <taxon>Pseudomonadati</taxon>
        <taxon>Pseudomonadota</taxon>
        <taxon>Gammaproteobacteria</taxon>
        <taxon>Moraxellales</taxon>
        <taxon>Moraxellaceae</taxon>
        <taxon>Agitococcus</taxon>
    </lineage>
</organism>
<keyword evidence="1" id="KW-0175">Coiled coil</keyword>
<keyword evidence="4" id="KW-1185">Reference proteome</keyword>
<dbReference type="PANTHER" id="PTHR38043:SF1">
    <property type="entry name" value="PROTEIN HEMX"/>
    <property type="match status" value="1"/>
</dbReference>
<keyword evidence="2" id="KW-0812">Transmembrane</keyword>
<keyword evidence="2" id="KW-0472">Membrane</keyword>
<sequence>MSQTRQPIHVFPKITLKLGVWGRFGLVLAIITAIACYILYDNGVRYKNREKRHYTEVMQHITQLTQQQQHLMDENAAFKKHIANLQQQLDQFERGLNPQQQQQWRLKQVARYLQLADQHLLLQADIPSAQQLLEVADNLLSEQPDRQLLALREAIAADKLALTTAEQVDKAGISLRLDALKKQVNTVLPTITQAVAQQGTLQSPPAEQGAWAKAWTALQKLVTIRHYDQAVKPLLPEDQRWLLQQQVYLALSQAQLALWSGQDTRYQQSLAEVEQLLQDYQQLNPYYQAIVSETKQLKTIDLQVTIPHLTQSQQVLASLLNQEPMQVTQP</sequence>
<evidence type="ECO:0000256" key="1">
    <source>
        <dbReference type="SAM" id="Coils"/>
    </source>
</evidence>
<dbReference type="Pfam" id="PF04375">
    <property type="entry name" value="HemX"/>
    <property type="match status" value="1"/>
</dbReference>
<dbReference type="AlphaFoldDB" id="A0A2T5J3A8"/>
<protein>
    <submittedName>
        <fullName evidence="3">Uncharacterized protein HemX</fullName>
    </submittedName>
</protein>
<evidence type="ECO:0000313" key="4">
    <source>
        <dbReference type="Proteomes" id="UP000244223"/>
    </source>
</evidence>
<accession>A0A2T5J3A8</accession>
<feature type="coiled-coil region" evidence="1">
    <location>
        <begin position="68"/>
        <end position="102"/>
    </location>
</feature>
<evidence type="ECO:0000313" key="3">
    <source>
        <dbReference type="EMBL" id="PTQ91072.1"/>
    </source>
</evidence>
<name>A0A2T5J3A8_9GAMM</name>
<dbReference type="EMBL" id="QAON01000001">
    <property type="protein sequence ID" value="PTQ91072.1"/>
    <property type="molecule type" value="Genomic_DNA"/>
</dbReference>
<comment type="caution">
    <text evidence="3">The sequence shown here is derived from an EMBL/GenBank/DDBJ whole genome shotgun (WGS) entry which is preliminary data.</text>
</comment>
<keyword evidence="2" id="KW-1133">Transmembrane helix</keyword>
<dbReference type="PANTHER" id="PTHR38043">
    <property type="entry name" value="PROTEIN HEMX"/>
    <property type="match status" value="1"/>
</dbReference>
<reference evidence="3 4" key="1">
    <citation type="submission" date="2018-04" db="EMBL/GenBank/DDBJ databases">
        <title>Genomic Encyclopedia of Archaeal and Bacterial Type Strains, Phase II (KMG-II): from individual species to whole genera.</title>
        <authorList>
            <person name="Goeker M."/>
        </authorList>
    </citation>
    <scope>NUCLEOTIDE SEQUENCE [LARGE SCALE GENOMIC DNA]</scope>
    <source>
        <strain evidence="3 4">DSM 5822</strain>
    </source>
</reference>
<proteinExistence type="predicted"/>
<dbReference type="Proteomes" id="UP000244223">
    <property type="component" value="Unassembled WGS sequence"/>
</dbReference>